<name>A0A1F7WZE8_9BACT</name>
<gene>
    <name evidence="2" type="ORF">A2008_10285</name>
</gene>
<dbReference type="Proteomes" id="UP000178735">
    <property type="component" value="Unassembled WGS sequence"/>
</dbReference>
<keyword evidence="1" id="KW-0812">Transmembrane</keyword>
<organism evidence="2 3">
    <name type="scientific">Candidatus Wallbacteria bacterium GWC2_49_35</name>
    <dbReference type="NCBI Taxonomy" id="1817813"/>
    <lineage>
        <taxon>Bacteria</taxon>
        <taxon>Candidatus Walliibacteriota</taxon>
    </lineage>
</organism>
<evidence type="ECO:0000313" key="3">
    <source>
        <dbReference type="Proteomes" id="UP000178735"/>
    </source>
</evidence>
<comment type="caution">
    <text evidence="2">The sequence shown here is derived from an EMBL/GenBank/DDBJ whole genome shotgun (WGS) entry which is preliminary data.</text>
</comment>
<sequence>MDDKNNGGPKKTSGSWAELNKSFGMLFNIGYYISASVMIGLFVGYQADKFFGTQPLFTLIMTFLGMGAGILEIFKATKIK</sequence>
<feature type="transmembrane region" description="Helical" evidence="1">
    <location>
        <begin position="25"/>
        <end position="44"/>
    </location>
</feature>
<accession>A0A1F7WZE8</accession>
<keyword evidence="1" id="KW-0472">Membrane</keyword>
<dbReference type="EMBL" id="MGFH01000026">
    <property type="protein sequence ID" value="OGM08023.1"/>
    <property type="molecule type" value="Genomic_DNA"/>
</dbReference>
<dbReference type="InterPro" id="IPR032820">
    <property type="entry name" value="ATPase_put"/>
</dbReference>
<feature type="transmembrane region" description="Helical" evidence="1">
    <location>
        <begin position="56"/>
        <end position="74"/>
    </location>
</feature>
<evidence type="ECO:0008006" key="4">
    <source>
        <dbReference type="Google" id="ProtNLM"/>
    </source>
</evidence>
<keyword evidence="1" id="KW-1133">Transmembrane helix</keyword>
<reference evidence="2 3" key="1">
    <citation type="journal article" date="2016" name="Nat. Commun.">
        <title>Thousands of microbial genomes shed light on interconnected biogeochemical processes in an aquifer system.</title>
        <authorList>
            <person name="Anantharaman K."/>
            <person name="Brown C.T."/>
            <person name="Hug L.A."/>
            <person name="Sharon I."/>
            <person name="Castelle C.J."/>
            <person name="Probst A.J."/>
            <person name="Thomas B.C."/>
            <person name="Singh A."/>
            <person name="Wilkins M.J."/>
            <person name="Karaoz U."/>
            <person name="Brodie E.L."/>
            <person name="Williams K.H."/>
            <person name="Hubbard S.S."/>
            <person name="Banfield J.F."/>
        </authorList>
    </citation>
    <scope>NUCLEOTIDE SEQUENCE [LARGE SCALE GENOMIC DNA]</scope>
</reference>
<dbReference type="STRING" id="1817813.A2008_10285"/>
<dbReference type="AlphaFoldDB" id="A0A1F7WZE8"/>
<evidence type="ECO:0000313" key="2">
    <source>
        <dbReference type="EMBL" id="OGM08023.1"/>
    </source>
</evidence>
<proteinExistence type="predicted"/>
<dbReference type="Pfam" id="PF09527">
    <property type="entry name" value="ATPase_gene1"/>
    <property type="match status" value="1"/>
</dbReference>
<protein>
    <recommendedName>
        <fullName evidence="4">F0F1-ATPase subunit</fullName>
    </recommendedName>
</protein>
<evidence type="ECO:0000256" key="1">
    <source>
        <dbReference type="SAM" id="Phobius"/>
    </source>
</evidence>